<comment type="caution">
    <text evidence="2">The sequence shown here is derived from an EMBL/GenBank/DDBJ whole genome shotgun (WGS) entry which is preliminary data.</text>
</comment>
<dbReference type="InterPro" id="IPR006059">
    <property type="entry name" value="SBP"/>
</dbReference>
<dbReference type="InterPro" id="IPR050490">
    <property type="entry name" value="Bact_solute-bd_prot1"/>
</dbReference>
<feature type="signal peptide" evidence="1">
    <location>
        <begin position="1"/>
        <end position="25"/>
    </location>
</feature>
<dbReference type="PANTHER" id="PTHR43649:SF11">
    <property type="entry name" value="ABC TRANSPORTER SUBSTRATE-BINDING PROTEIN YESO-RELATED"/>
    <property type="match status" value="1"/>
</dbReference>
<dbReference type="Gene3D" id="3.40.190.10">
    <property type="entry name" value="Periplasmic binding protein-like II"/>
    <property type="match status" value="2"/>
</dbReference>
<reference evidence="2 3" key="1">
    <citation type="submission" date="2018-07" db="EMBL/GenBank/DDBJ databases">
        <title>Microbacterium endoborsara sp. nov., a novel actinobacterium isolated from Borszczowia aralocaspica.</title>
        <authorList>
            <person name="An D."/>
        </authorList>
    </citation>
    <scope>NUCLEOTIDE SEQUENCE [LARGE SCALE GENOMIC DNA]</scope>
    <source>
        <strain evidence="2 3">C1.15228</strain>
    </source>
</reference>
<dbReference type="EMBL" id="QORO01000001">
    <property type="protein sequence ID" value="RCK62078.1"/>
    <property type="molecule type" value="Genomic_DNA"/>
</dbReference>
<protein>
    <submittedName>
        <fullName evidence="2">Extracellular solute-binding protein</fullName>
    </submittedName>
</protein>
<evidence type="ECO:0000313" key="2">
    <source>
        <dbReference type="EMBL" id="RCK62078.1"/>
    </source>
</evidence>
<dbReference type="OrthoDB" id="7918484at2"/>
<keyword evidence="1" id="KW-0732">Signal</keyword>
<proteinExistence type="predicted"/>
<dbReference type="Proteomes" id="UP000253508">
    <property type="component" value="Unassembled WGS sequence"/>
</dbReference>
<dbReference type="AlphaFoldDB" id="A0A367Y8B9"/>
<evidence type="ECO:0000256" key="1">
    <source>
        <dbReference type="SAM" id="SignalP"/>
    </source>
</evidence>
<keyword evidence="3" id="KW-1185">Reference proteome</keyword>
<name>A0A367Y8B9_9MICO</name>
<dbReference type="Pfam" id="PF01547">
    <property type="entry name" value="SBP_bac_1"/>
    <property type="match status" value="1"/>
</dbReference>
<organism evidence="2 3">
    <name type="scientific">Microbacterium sorbitolivorans</name>
    <dbReference type="NCBI Taxonomy" id="1867410"/>
    <lineage>
        <taxon>Bacteria</taxon>
        <taxon>Bacillati</taxon>
        <taxon>Actinomycetota</taxon>
        <taxon>Actinomycetes</taxon>
        <taxon>Micrococcales</taxon>
        <taxon>Microbacteriaceae</taxon>
        <taxon>Microbacterium</taxon>
    </lineage>
</organism>
<dbReference type="RefSeq" id="WP_114117179.1">
    <property type="nucleotide sequence ID" value="NZ_BMHU01000004.1"/>
</dbReference>
<sequence>MFSTKKNIVRFGAAAVATITVGALAGCSNASDAPAELSDGDVTISLAYWGGDARVTQTNEVIEAFEAKYPNITVQAESSDWTGYWDGLATRTAASDMPDVVQMDELYLASYADRGALTDMGALDIDTANIEDSALATGQIDGTQYAFPHGIATYAIVANKDLFDEYGIELPDDETWTWDDVADLANELTDKSGGAVTGADQLGGFDIGGLKHWARSEGNEVFGEDGEVTLDPSILAKMWQFELDLQESGGMNSAAAITESFNAGISGNDMATGKVGLAVAWNTQLTALAQASGASLVLLKAPEPEGVDPSSYKPSMFWSIASTSEHKAEAALFVDFLENSEESADIILTERGVPANDEIRAAIADQLSATDQAAIEYQDRVTPGAVAPVVTPNGASTIEAILQRYTQEVFAGQSTPETAAEAFVAELQTEIDNAR</sequence>
<feature type="chain" id="PRO_5039606720" evidence="1">
    <location>
        <begin position="26"/>
        <end position="435"/>
    </location>
</feature>
<evidence type="ECO:0000313" key="3">
    <source>
        <dbReference type="Proteomes" id="UP000253508"/>
    </source>
</evidence>
<dbReference type="PROSITE" id="PS51257">
    <property type="entry name" value="PROKAR_LIPOPROTEIN"/>
    <property type="match status" value="1"/>
</dbReference>
<gene>
    <name evidence="2" type="ORF">DTO57_05615</name>
</gene>
<dbReference type="PANTHER" id="PTHR43649">
    <property type="entry name" value="ARABINOSE-BINDING PROTEIN-RELATED"/>
    <property type="match status" value="1"/>
</dbReference>
<dbReference type="SUPFAM" id="SSF53850">
    <property type="entry name" value="Periplasmic binding protein-like II"/>
    <property type="match status" value="1"/>
</dbReference>
<accession>A0A367Y8B9</accession>